<organism evidence="1 2">
    <name type="scientific">Phytophthora fragariae</name>
    <dbReference type="NCBI Taxonomy" id="53985"/>
    <lineage>
        <taxon>Eukaryota</taxon>
        <taxon>Sar</taxon>
        <taxon>Stramenopiles</taxon>
        <taxon>Oomycota</taxon>
        <taxon>Peronosporomycetes</taxon>
        <taxon>Peronosporales</taxon>
        <taxon>Peronosporaceae</taxon>
        <taxon>Phytophthora</taxon>
    </lineage>
</organism>
<evidence type="ECO:0000313" key="1">
    <source>
        <dbReference type="EMBL" id="KAE8974489.1"/>
    </source>
</evidence>
<comment type="caution">
    <text evidence="1">The sequence shown here is derived from an EMBL/GenBank/DDBJ whole genome shotgun (WGS) entry which is preliminary data.</text>
</comment>
<dbReference type="AlphaFoldDB" id="A0A6A3HV72"/>
<dbReference type="Proteomes" id="UP000460718">
    <property type="component" value="Unassembled WGS sequence"/>
</dbReference>
<gene>
    <name evidence="1" type="ORF">PF011_g24841</name>
</gene>
<reference evidence="1 2" key="1">
    <citation type="submission" date="2018-09" db="EMBL/GenBank/DDBJ databases">
        <title>Genomic investigation of the strawberry pathogen Phytophthora fragariae indicates pathogenicity is determined by transcriptional variation in three key races.</title>
        <authorList>
            <person name="Adams T.M."/>
            <person name="Armitage A.D."/>
            <person name="Sobczyk M.K."/>
            <person name="Bates H.J."/>
            <person name="Dunwell J.M."/>
            <person name="Nellist C.F."/>
            <person name="Harrison R.J."/>
        </authorList>
    </citation>
    <scope>NUCLEOTIDE SEQUENCE [LARGE SCALE GENOMIC DNA]</scope>
    <source>
        <strain evidence="1 2">SCRP245</strain>
    </source>
</reference>
<sequence>MCAKVARPNRRHSALETRLPLCAFVTTAWSAWTTPCTTRSRQTTAIPWSRRSTRTVRGLKQQQKCSLACCAIRW</sequence>
<proteinExistence type="predicted"/>
<name>A0A6A3HV72_9STRA</name>
<accession>A0A6A3HV72</accession>
<protein>
    <submittedName>
        <fullName evidence="1">Uncharacterized protein</fullName>
    </submittedName>
</protein>
<dbReference type="EMBL" id="QXFW01002902">
    <property type="protein sequence ID" value="KAE8974489.1"/>
    <property type="molecule type" value="Genomic_DNA"/>
</dbReference>
<evidence type="ECO:0000313" key="2">
    <source>
        <dbReference type="Proteomes" id="UP000460718"/>
    </source>
</evidence>